<keyword evidence="3" id="KW-1185">Reference proteome</keyword>
<dbReference type="AlphaFoldDB" id="A0A8C9DUS9"/>
<name>A0A8C9DUS9_PROSS</name>
<dbReference type="Ensembl" id="ENSPSMT00000040438.1">
    <property type="protein sequence ID" value="ENSPSMP00000035069.1"/>
    <property type="gene ID" value="ENSPSMG00000024173.1"/>
</dbReference>
<dbReference type="GeneTree" id="ENSGT00960000191246"/>
<reference evidence="2" key="2">
    <citation type="submission" date="2025-09" db="UniProtKB">
        <authorList>
            <consortium name="Ensembl"/>
        </authorList>
    </citation>
    <scope>IDENTIFICATION</scope>
</reference>
<evidence type="ECO:0000313" key="3">
    <source>
        <dbReference type="Proteomes" id="UP000694414"/>
    </source>
</evidence>
<accession>A0A8C9DUS9</accession>
<reference evidence="2" key="1">
    <citation type="submission" date="2025-08" db="UniProtKB">
        <authorList>
            <consortium name="Ensembl"/>
        </authorList>
    </citation>
    <scope>IDENTIFICATION</scope>
</reference>
<proteinExistence type="predicted"/>
<evidence type="ECO:0000313" key="2">
    <source>
        <dbReference type="Ensembl" id="ENSPSMP00000035069.1"/>
    </source>
</evidence>
<organism evidence="2 3">
    <name type="scientific">Prolemur simus</name>
    <name type="common">Greater bamboo lemur</name>
    <name type="synonym">Hapalemur simus</name>
    <dbReference type="NCBI Taxonomy" id="1328070"/>
    <lineage>
        <taxon>Eukaryota</taxon>
        <taxon>Metazoa</taxon>
        <taxon>Chordata</taxon>
        <taxon>Craniata</taxon>
        <taxon>Vertebrata</taxon>
        <taxon>Euteleostomi</taxon>
        <taxon>Mammalia</taxon>
        <taxon>Eutheria</taxon>
        <taxon>Euarchontoglires</taxon>
        <taxon>Primates</taxon>
        <taxon>Strepsirrhini</taxon>
        <taxon>Lemuriformes</taxon>
        <taxon>Lemuridae</taxon>
        <taxon>Prolemur</taxon>
    </lineage>
</organism>
<dbReference type="Proteomes" id="UP000694414">
    <property type="component" value="Unplaced"/>
</dbReference>
<protein>
    <submittedName>
        <fullName evidence="2">Uncharacterized protein</fullName>
    </submittedName>
</protein>
<feature type="region of interest" description="Disordered" evidence="1">
    <location>
        <begin position="59"/>
        <end position="82"/>
    </location>
</feature>
<evidence type="ECO:0000256" key="1">
    <source>
        <dbReference type="SAM" id="MobiDB-lite"/>
    </source>
</evidence>
<sequence length="82" mass="8498">MAETAAGASRFKANYAVERKIEPFYKGGKAQIPLCPAGPDRPAPLLRLWYQSQCPGGGLGGRAAEPGAGEGRGGIPRGHHGL</sequence>